<evidence type="ECO:0000313" key="2">
    <source>
        <dbReference type="Proteomes" id="UP001652628"/>
    </source>
</evidence>
<sequence>MIARAEGFSPEASSDPDLNTGKRRSPVSYAMTVRDSAARQMAILLSAAMRPLEVPERRMTRYSGTDSPGNVDVVVDWERPFLLVADTGRTDTVCWAAKSGWQDSMAATITVSADHRPRHITWPLSALGHWIHGPFEVIPERTGINLQMARSPARLIPLLQLSPYRPKLSITSLPLDSNCNKTFPMVS</sequence>
<reference evidence="3 4" key="1">
    <citation type="submission" date="2025-05" db="UniProtKB">
        <authorList>
            <consortium name="RefSeq"/>
        </authorList>
    </citation>
    <scope>IDENTIFICATION</scope>
</reference>
<name>A0ABM4TP66_DROSZ</name>
<accession>A0ABM4TP66</accession>
<proteinExistence type="predicted"/>
<evidence type="ECO:0000313" key="4">
    <source>
        <dbReference type="RefSeq" id="XP_070851766.1"/>
    </source>
</evidence>
<keyword evidence="2" id="KW-1185">Reference proteome</keyword>
<dbReference type="GeneID" id="108007416"/>
<organism evidence="2 3">
    <name type="scientific">Drosophila suzukii</name>
    <name type="common">Spotted-wing drosophila fruit fly</name>
    <dbReference type="NCBI Taxonomy" id="28584"/>
    <lineage>
        <taxon>Eukaryota</taxon>
        <taxon>Metazoa</taxon>
        <taxon>Ecdysozoa</taxon>
        <taxon>Arthropoda</taxon>
        <taxon>Hexapoda</taxon>
        <taxon>Insecta</taxon>
        <taxon>Pterygota</taxon>
        <taxon>Neoptera</taxon>
        <taxon>Endopterygota</taxon>
        <taxon>Diptera</taxon>
        <taxon>Brachycera</taxon>
        <taxon>Muscomorpha</taxon>
        <taxon>Ephydroidea</taxon>
        <taxon>Drosophilidae</taxon>
        <taxon>Drosophila</taxon>
        <taxon>Sophophora</taxon>
    </lineage>
</organism>
<gene>
    <name evidence="3 4 5" type="primary">LOC108007416</name>
</gene>
<evidence type="ECO:0000313" key="3">
    <source>
        <dbReference type="RefSeq" id="XP_070851765.1"/>
    </source>
</evidence>
<evidence type="ECO:0000313" key="5">
    <source>
        <dbReference type="RefSeq" id="XP_070851767.1"/>
    </source>
</evidence>
<evidence type="ECO:0000256" key="1">
    <source>
        <dbReference type="SAM" id="MobiDB-lite"/>
    </source>
</evidence>
<feature type="region of interest" description="Disordered" evidence="1">
    <location>
        <begin position="1"/>
        <end position="26"/>
    </location>
</feature>
<dbReference type="Proteomes" id="UP001652628">
    <property type="component" value="Chromosome 3"/>
</dbReference>
<dbReference type="RefSeq" id="XP_070851765.1">
    <property type="nucleotide sequence ID" value="XM_070995664.1"/>
</dbReference>
<dbReference type="RefSeq" id="XP_070851767.1">
    <property type="nucleotide sequence ID" value="XM_070995666.1"/>
</dbReference>
<dbReference type="RefSeq" id="XP_070851766.1">
    <property type="nucleotide sequence ID" value="XM_070995665.1"/>
</dbReference>
<protein>
    <submittedName>
        <fullName evidence="3 4">Uncharacterized protein isoform X1</fullName>
    </submittedName>
</protein>